<dbReference type="Proteomes" id="UP000830395">
    <property type="component" value="Chromosome 18"/>
</dbReference>
<protein>
    <submittedName>
        <fullName evidence="1">Uncharacterized protein</fullName>
    </submittedName>
</protein>
<keyword evidence="2" id="KW-1185">Reference proteome</keyword>
<comment type="caution">
    <text evidence="1">The sequence shown here is derived from an EMBL/GenBank/DDBJ whole genome shotgun (WGS) entry which is preliminary data.</text>
</comment>
<name>A0ACC5Z667_9TELE</name>
<gene>
    <name evidence="1" type="ORF">PDJAM_G00090670</name>
</gene>
<reference evidence="1" key="1">
    <citation type="submission" date="2020-02" db="EMBL/GenBank/DDBJ databases">
        <title>Genome sequencing of the panga catfish, Pangasius djambal.</title>
        <authorList>
            <person name="Wen M."/>
            <person name="Zahm M."/>
            <person name="Roques C."/>
            <person name="Cabau C."/>
            <person name="Klopp C."/>
            <person name="Donnadieu C."/>
            <person name="Jouanno E."/>
            <person name="Avarre J.-C."/>
            <person name="Campet M."/>
            <person name="Ha T."/>
            <person name="Dugue R."/>
            <person name="Lampietro C."/>
            <person name="Louis A."/>
            <person name="Herpin A."/>
            <person name="Echchiki A."/>
            <person name="Berthelot C."/>
            <person name="Parey E."/>
            <person name="Roest-Crollius H."/>
            <person name="Braasch I."/>
            <person name="Postlethwait J.H."/>
            <person name="Bobe J."/>
            <person name="Montfort J."/>
            <person name="Bouchez O."/>
            <person name="Begum T."/>
            <person name="Schartl M."/>
            <person name="Gustiano R."/>
            <person name="Guiguen Y."/>
        </authorList>
    </citation>
    <scope>NUCLEOTIDE SEQUENCE</scope>
    <source>
        <strain evidence="1">Pdj_M5554</strain>
    </source>
</reference>
<accession>A0ACC5Z667</accession>
<evidence type="ECO:0000313" key="1">
    <source>
        <dbReference type="EMBL" id="MCJ8743180.1"/>
    </source>
</evidence>
<evidence type="ECO:0000313" key="2">
    <source>
        <dbReference type="Proteomes" id="UP000830395"/>
    </source>
</evidence>
<organism evidence="1 2">
    <name type="scientific">Pangasius djambal</name>
    <dbReference type="NCBI Taxonomy" id="1691987"/>
    <lineage>
        <taxon>Eukaryota</taxon>
        <taxon>Metazoa</taxon>
        <taxon>Chordata</taxon>
        <taxon>Craniata</taxon>
        <taxon>Vertebrata</taxon>
        <taxon>Euteleostomi</taxon>
        <taxon>Actinopterygii</taxon>
        <taxon>Neopterygii</taxon>
        <taxon>Teleostei</taxon>
        <taxon>Ostariophysi</taxon>
        <taxon>Siluriformes</taxon>
        <taxon>Pangasiidae</taxon>
        <taxon>Pangasius</taxon>
    </lineage>
</organism>
<dbReference type="EMBL" id="CM040992">
    <property type="protein sequence ID" value="MCJ8743180.1"/>
    <property type="molecule type" value="Genomic_DNA"/>
</dbReference>
<sequence>MELEDICDEVAHLDLNEIESETDTCVVIDEESEMQVVKTKLRLCRIKDCEGCSNLHLCKLYLFGECPYNTKREECQFSHDLYSEHNIGVLCQHKLLELDFSELSLTLLQNDTTLLPSVCLAYNEGSGESGNCLEAETCKNLHVCENYIRGICYGSTGCNRCHDFYEPHPLKTLQDNGVPNQLMDNLLSVYKNMLTIAHADRPSIDCSAIAPEKWWICLFHFQNSCNLEDACGNVHFCLPYKWEQWDGHSWKVLPDNEEIERAYCDPTKTHSDSSVPVHFDTMTQGSVEVRRLSTISSVLDPSFALTTKWIWYWEDEYRDWIQYGSSQGTHNTCSITSEFLECKYQENRSPIIKFTTDKHSYEVNMEDMIQYNTQISTKMRVRRRPMFLSAEDVQNIITREMELKDHLQNPQALPCDSDKANMSVTGFKRVLLDRDTDEYKKIAECFYQTMSEFMVKSIEKVLNEDLWEVYQRHVSVMKQKNVGKENETLLFHGTESKHIDAICQQNMDWRICEAHETAYGKGSYFTRDAKSSHSLTDQSGTQCMFLCRVFIGEYTNGHPSYIHPPLKDVENGVCYDSCVNDINNPSIFVVFEKCQVYPEYLIQYEQRPGNSPQHVSFNQISSSSQATFSDPSVSSQCSPHYFLPHFTPVVHSPFFAHSKKKYFQGGAPWLPFPHYYKPSLVRNFRISNPTRPPKRQSSHRGFRSTHLPENILAHARTSASVRKDTAKQLVSNSMRSASESRPMPLPTTLSTITKESKSVKTQDGRQQTSNPTRTSGQLSPVNSSASVSSDTKTTKSVQGQNGRHQGSNSTKSNCGLCPGTTSLYVSVRLSTSTHTDASKSVRIENASGKIVSSFSTESTKPAGKSSRSSDTQSTISAGKSSRSSDTQSTKPAGKSSKSSASQSTTSAGKSSKRSASQSTTSAGKSSKSPASQSTKPAGKSFRSSTGRH</sequence>
<proteinExistence type="predicted"/>